<proteinExistence type="predicted"/>
<dbReference type="InterPro" id="IPR027417">
    <property type="entry name" value="P-loop_NTPase"/>
</dbReference>
<keyword evidence="3" id="KW-1185">Reference proteome</keyword>
<accession>A0A919Q171</accession>
<evidence type="ECO:0000259" key="1">
    <source>
        <dbReference type="Pfam" id="PF00350"/>
    </source>
</evidence>
<sequence>MTAVDHAGAAAAWCLAQLDAAVTLAETAAALAETPCPAAQQLHRMREDWADTTLRVAVVGASSTGKSTLLQHLFGPVPLPTGRTATTAALTALRHGPAAIAEVHLRTALTIDTDSDHPDGATDDVRRALAAWCADPDAFGLLGATRAATPLAAADLDTAGPLGRIDVTFTAAPPLRFDLTDAEDVRGFAAAVTDPVHALRVSSAVCRLPHPRLHGITVIDTAGFCSPSPLHDQLSAELLQRRPDILVVLLDARRPDSPPSHDALAAIRPIVAGRHAARLVVGLTHADRALRSHLDDLDVDLDDTTPDERAALIDGFLATSRRRTAALLVDQLGTDPAAMPVIVPLALSRKAPPELRQHVEQLWTQVEQLGSATADPGTWLARSRAAAAVIQNLARFCAQQHQALRSEHTELRRQADEVRQRGRSNLAGHATARAAVARAVRSIRAAVISERTTLLRTIDQLRRDKDFRRYLAEDYPDALHRAVAAVRGVAEAHHEELRRRFIIPGLLSPILLDDRGLRPDARTTAAARRRISGLSHRIKQGWSLALGSIADLAARDLAAARTALSEHAYHQLNQVGLHLEHWINHINRLLSADLATVRRHDHHHRAHLHDLTTRIESTQQRADRLRSCTRDAEALLTALPQ</sequence>
<gene>
    <name evidence="2" type="ORF">Dsi01nite_105340</name>
</gene>
<name>A0A919Q171_9ACTN</name>
<organism evidence="2 3">
    <name type="scientific">Dactylosporangium siamense</name>
    <dbReference type="NCBI Taxonomy" id="685454"/>
    <lineage>
        <taxon>Bacteria</taxon>
        <taxon>Bacillati</taxon>
        <taxon>Actinomycetota</taxon>
        <taxon>Actinomycetes</taxon>
        <taxon>Micromonosporales</taxon>
        <taxon>Micromonosporaceae</taxon>
        <taxon>Dactylosporangium</taxon>
    </lineage>
</organism>
<protein>
    <recommendedName>
        <fullName evidence="1">Dynamin N-terminal domain-containing protein</fullName>
    </recommendedName>
</protein>
<evidence type="ECO:0000313" key="3">
    <source>
        <dbReference type="Proteomes" id="UP000660611"/>
    </source>
</evidence>
<comment type="caution">
    <text evidence="2">The sequence shown here is derived from an EMBL/GenBank/DDBJ whole genome shotgun (WGS) entry which is preliminary data.</text>
</comment>
<dbReference type="RefSeq" id="WP_203854084.1">
    <property type="nucleotide sequence ID" value="NZ_BAAAVW010000039.1"/>
</dbReference>
<evidence type="ECO:0000313" key="2">
    <source>
        <dbReference type="EMBL" id="GIG52493.1"/>
    </source>
</evidence>
<dbReference type="Proteomes" id="UP000660611">
    <property type="component" value="Unassembled WGS sequence"/>
</dbReference>
<dbReference type="SUPFAM" id="SSF52540">
    <property type="entry name" value="P-loop containing nucleoside triphosphate hydrolases"/>
    <property type="match status" value="1"/>
</dbReference>
<dbReference type="InterPro" id="IPR045063">
    <property type="entry name" value="Dynamin_N"/>
</dbReference>
<reference evidence="2" key="1">
    <citation type="submission" date="2021-01" db="EMBL/GenBank/DDBJ databases">
        <title>Whole genome shotgun sequence of Dactylosporangium siamense NBRC 106093.</title>
        <authorList>
            <person name="Komaki H."/>
            <person name="Tamura T."/>
        </authorList>
    </citation>
    <scope>NUCLEOTIDE SEQUENCE</scope>
    <source>
        <strain evidence="2">NBRC 106093</strain>
    </source>
</reference>
<dbReference type="EMBL" id="BONQ01000182">
    <property type="protein sequence ID" value="GIG52493.1"/>
    <property type="molecule type" value="Genomic_DNA"/>
</dbReference>
<dbReference type="AlphaFoldDB" id="A0A919Q171"/>
<dbReference type="Gene3D" id="3.40.50.300">
    <property type="entry name" value="P-loop containing nucleotide triphosphate hydrolases"/>
    <property type="match status" value="1"/>
</dbReference>
<feature type="domain" description="Dynamin N-terminal" evidence="1">
    <location>
        <begin position="56"/>
        <end position="254"/>
    </location>
</feature>
<dbReference type="Pfam" id="PF00350">
    <property type="entry name" value="Dynamin_N"/>
    <property type="match status" value="1"/>
</dbReference>